<evidence type="ECO:0000256" key="1">
    <source>
        <dbReference type="ARBA" id="ARBA00013260"/>
    </source>
</evidence>
<evidence type="ECO:0000256" key="5">
    <source>
        <dbReference type="ARBA" id="ARBA00038063"/>
    </source>
</evidence>
<dbReference type="InterPro" id="IPR001328">
    <property type="entry name" value="Pept_tRNA_hydro"/>
</dbReference>
<proteinExistence type="inferred from homology"/>
<keyword evidence="2" id="KW-0820">tRNA-binding</keyword>
<dbReference type="EC" id="3.1.1.29" evidence="1"/>
<dbReference type="NCBIfam" id="TIGR00447">
    <property type="entry name" value="pth"/>
    <property type="match status" value="1"/>
</dbReference>
<dbReference type="GO" id="GO:0004045">
    <property type="term" value="F:peptidyl-tRNA hydrolase activity"/>
    <property type="evidence" value="ECO:0007669"/>
    <property type="project" value="UniProtKB-EC"/>
</dbReference>
<protein>
    <recommendedName>
        <fullName evidence="1">peptidyl-tRNA hydrolase</fullName>
        <ecNumber evidence="1">3.1.1.29</ecNumber>
    </recommendedName>
</protein>
<dbReference type="PROSITE" id="PS01196">
    <property type="entry name" value="PEPT_TRNA_HYDROL_2"/>
    <property type="match status" value="1"/>
</dbReference>
<evidence type="ECO:0000256" key="3">
    <source>
        <dbReference type="ARBA" id="ARBA00022801"/>
    </source>
</evidence>
<dbReference type="SUPFAM" id="SSF53178">
    <property type="entry name" value="Peptidyl-tRNA hydrolase-like"/>
    <property type="match status" value="1"/>
</dbReference>
<sequence length="196" mass="21743">MITRPLIRSAGPGALRRLSTCITGIGNPEPQYAFSRHNAGLLMLDLLKDQLSNSPKPYMPCNASKKVKRCQLGELMFLRVDGDYINLSGKTVVPLWNKLGSDVRHIVVHDELSLPLGKIQLRKPGTSVRGHNGLKDITKRFGDGFYRLAVGVGRPNERDSETVARYVLSKFPKEEMAIIATQSLPTALNHIETLLK</sequence>
<organism evidence="6 7">
    <name type="scientific">Lachancea nothofagi CBS 11611</name>
    <dbReference type="NCBI Taxonomy" id="1266666"/>
    <lineage>
        <taxon>Eukaryota</taxon>
        <taxon>Fungi</taxon>
        <taxon>Dikarya</taxon>
        <taxon>Ascomycota</taxon>
        <taxon>Saccharomycotina</taxon>
        <taxon>Saccharomycetes</taxon>
        <taxon>Saccharomycetales</taxon>
        <taxon>Saccharomycetaceae</taxon>
        <taxon>Lachancea</taxon>
    </lineage>
</organism>
<dbReference type="EMBL" id="LT598453">
    <property type="protein sequence ID" value="SCV03809.1"/>
    <property type="molecule type" value="Genomic_DNA"/>
</dbReference>
<dbReference type="InterPro" id="IPR018171">
    <property type="entry name" value="Pept_tRNA_hydro_CS"/>
</dbReference>
<reference evidence="7" key="1">
    <citation type="submission" date="2016-03" db="EMBL/GenBank/DDBJ databases">
        <authorList>
            <person name="Devillers Hugo."/>
        </authorList>
    </citation>
    <scope>NUCLEOTIDE SEQUENCE [LARGE SCALE GENOMIC DNA]</scope>
</reference>
<dbReference type="Proteomes" id="UP000189911">
    <property type="component" value="Chromosome G"/>
</dbReference>
<accession>A0A1G4KH69</accession>
<dbReference type="Pfam" id="PF01195">
    <property type="entry name" value="Pept_tRNA_hydro"/>
    <property type="match status" value="1"/>
</dbReference>
<dbReference type="CDD" id="cd00462">
    <property type="entry name" value="PTH"/>
    <property type="match status" value="1"/>
</dbReference>
<dbReference type="PANTHER" id="PTHR17224">
    <property type="entry name" value="PEPTIDYL-TRNA HYDROLASE"/>
    <property type="match status" value="1"/>
</dbReference>
<evidence type="ECO:0000313" key="6">
    <source>
        <dbReference type="EMBL" id="SCV03809.1"/>
    </source>
</evidence>
<keyword evidence="7" id="KW-1185">Reference proteome</keyword>
<dbReference type="Gene3D" id="3.40.50.1470">
    <property type="entry name" value="Peptidyl-tRNA hydrolase"/>
    <property type="match status" value="1"/>
</dbReference>
<gene>
    <name evidence="6" type="ORF">LANO_0G06392G</name>
</gene>
<dbReference type="GO" id="GO:0000049">
    <property type="term" value="F:tRNA binding"/>
    <property type="evidence" value="ECO:0007669"/>
    <property type="project" value="UniProtKB-KW"/>
</dbReference>
<dbReference type="AlphaFoldDB" id="A0A1G4KH69"/>
<evidence type="ECO:0000256" key="4">
    <source>
        <dbReference type="ARBA" id="ARBA00022884"/>
    </source>
</evidence>
<keyword evidence="4" id="KW-0694">RNA-binding</keyword>
<keyword evidence="3" id="KW-0378">Hydrolase</keyword>
<dbReference type="PANTHER" id="PTHR17224:SF1">
    <property type="entry name" value="PEPTIDYL-TRNA HYDROLASE"/>
    <property type="match status" value="1"/>
</dbReference>
<name>A0A1G4KH69_9SACH</name>
<dbReference type="OrthoDB" id="1711136at2759"/>
<comment type="similarity">
    <text evidence="5">Belongs to the PTH family.</text>
</comment>
<dbReference type="InterPro" id="IPR036416">
    <property type="entry name" value="Pept_tRNA_hydro_sf"/>
</dbReference>
<evidence type="ECO:0000313" key="7">
    <source>
        <dbReference type="Proteomes" id="UP000189911"/>
    </source>
</evidence>
<evidence type="ECO:0000256" key="2">
    <source>
        <dbReference type="ARBA" id="ARBA00022555"/>
    </source>
</evidence>